<proteinExistence type="predicted"/>
<gene>
    <name evidence="2 4 5" type="ORF">SRAE_1000281400</name>
</gene>
<feature type="compositionally biased region" description="Low complexity" evidence="1">
    <location>
        <begin position="137"/>
        <end position="150"/>
    </location>
</feature>
<feature type="compositionally biased region" description="Polar residues" evidence="1">
    <location>
        <begin position="256"/>
        <end position="273"/>
    </location>
</feature>
<feature type="compositionally biased region" description="Polar residues" evidence="1">
    <location>
        <begin position="120"/>
        <end position="131"/>
    </location>
</feature>
<accession>A0A090LAJ3</accession>
<dbReference type="CTD" id="36376925"/>
<dbReference type="EMBL" id="LN609528">
    <property type="protein sequence ID" value="CEF64560.1"/>
    <property type="molecule type" value="Genomic_DNA"/>
</dbReference>
<dbReference type="GeneID" id="36376925"/>
<dbReference type="OMA" id="SICENYM"/>
<evidence type="ECO:0000313" key="2">
    <source>
        <dbReference type="EMBL" id="CEF64560.1"/>
    </source>
</evidence>
<reference evidence="4" key="2">
    <citation type="submission" date="2020-12" db="UniProtKB">
        <authorList>
            <consortium name="WormBaseParasite"/>
        </authorList>
    </citation>
    <scope>IDENTIFICATION</scope>
</reference>
<feature type="region of interest" description="Disordered" evidence="1">
    <location>
        <begin position="256"/>
        <end position="286"/>
    </location>
</feature>
<dbReference type="WormBase" id="SRAE_1000281400">
    <property type="protein sequence ID" value="SRP09835"/>
    <property type="gene ID" value="WBGene00259430"/>
</dbReference>
<evidence type="ECO:0000313" key="5">
    <source>
        <dbReference type="WormBase" id="SRAE_1000281400"/>
    </source>
</evidence>
<dbReference type="RefSeq" id="XP_024503761.1">
    <property type="nucleotide sequence ID" value="XM_024649934.1"/>
</dbReference>
<dbReference type="AlphaFoldDB" id="A0A090LAJ3"/>
<dbReference type="PANTHER" id="PTHR36516">
    <property type="entry name" value="PROTEIN CBG04168-RELATED"/>
    <property type="match status" value="1"/>
</dbReference>
<organism evidence="2">
    <name type="scientific">Strongyloides ratti</name>
    <name type="common">Parasitic roundworm</name>
    <dbReference type="NCBI Taxonomy" id="34506"/>
    <lineage>
        <taxon>Eukaryota</taxon>
        <taxon>Metazoa</taxon>
        <taxon>Ecdysozoa</taxon>
        <taxon>Nematoda</taxon>
        <taxon>Chromadorea</taxon>
        <taxon>Rhabditida</taxon>
        <taxon>Tylenchina</taxon>
        <taxon>Panagrolaimomorpha</taxon>
        <taxon>Strongyloidoidea</taxon>
        <taxon>Strongyloididae</taxon>
        <taxon>Strongyloides</taxon>
    </lineage>
</organism>
<dbReference type="WBParaSite" id="SRAE_1000281400.1">
    <property type="protein sequence ID" value="SRAE_1000281400.1"/>
    <property type="gene ID" value="WBGene00259430"/>
</dbReference>
<keyword evidence="3" id="KW-1185">Reference proteome</keyword>
<reference evidence="2 3" key="1">
    <citation type="submission" date="2014-09" db="EMBL/GenBank/DDBJ databases">
        <authorList>
            <person name="Martin A.A."/>
        </authorList>
    </citation>
    <scope>NUCLEOTIDE SEQUENCE</scope>
    <source>
        <strain evidence="3">ED321</strain>
        <strain evidence="2">ED321 Heterogonic</strain>
    </source>
</reference>
<protein>
    <submittedName>
        <fullName evidence="2 4">Uncharacterized protein</fullName>
    </submittedName>
</protein>
<evidence type="ECO:0000313" key="4">
    <source>
        <dbReference type="WBParaSite" id="SRAE_1000281400.1"/>
    </source>
</evidence>
<evidence type="ECO:0000313" key="3">
    <source>
        <dbReference type="Proteomes" id="UP000035682"/>
    </source>
</evidence>
<feature type="region of interest" description="Disordered" evidence="1">
    <location>
        <begin position="120"/>
        <end position="150"/>
    </location>
</feature>
<name>A0A090LAJ3_STRRB</name>
<sequence>MGSYEVAENGIYKITKNNEPSEAIMMCNMREICVADNGNEIAKDAAPEGIKINENEITNVLPEKNPNSQIPESEEEIIQVNKRVDEALNNNNLTTTTQVSAVDTTTVSVQTTSEILTENSSVVKSSSNIPESENEDTSSQSPLTSLQTLSTPLVDTLTETGSGVEITTKNNEIQTTLLQTVSDITTSSGDLRKEEINITTTDIPSNITIPENLTGSTPTFNISLVDTTTSSIINQETTTLINLSSTKSAELNPLTETVNNPITTNSSLGTQGNESKEFDNSNESGDLTTKLQETTQTPLIITTSNPIIIQEQQTTIINNNNNNVPQELNATTESLIVNVTNTTTLNIDTTTTSQTTTLINTEMISNQNITNTSTPETINKFLESHESDNSKENKEIIDQINNDNGKNNTCGDSHKDLSICENYMNEYLNRVDTWARQRNDTLDNQLWKACSLLKKVPHVPTLCCHIFSFKCGSHVTRPPTATTTISSLV</sequence>
<dbReference type="OrthoDB" id="5877761at2759"/>
<dbReference type="Proteomes" id="UP000035682">
    <property type="component" value="Unplaced"/>
</dbReference>
<evidence type="ECO:0000256" key="1">
    <source>
        <dbReference type="SAM" id="MobiDB-lite"/>
    </source>
</evidence>